<keyword evidence="3" id="KW-1185">Reference proteome</keyword>
<organism evidence="2 3">
    <name type="scientific">Paenibacillus roseus</name>
    <dbReference type="NCBI Taxonomy" id="2798579"/>
    <lineage>
        <taxon>Bacteria</taxon>
        <taxon>Bacillati</taxon>
        <taxon>Bacillota</taxon>
        <taxon>Bacilli</taxon>
        <taxon>Bacillales</taxon>
        <taxon>Paenibacillaceae</taxon>
        <taxon>Paenibacillus</taxon>
    </lineage>
</organism>
<accession>A0A934J4A4</accession>
<evidence type="ECO:0000313" key="2">
    <source>
        <dbReference type="EMBL" id="MBJ6360067.1"/>
    </source>
</evidence>
<gene>
    <name evidence="2" type="ORF">JFN88_01865</name>
</gene>
<dbReference type="EMBL" id="JAELUP010000004">
    <property type="protein sequence ID" value="MBJ6360067.1"/>
    <property type="molecule type" value="Genomic_DNA"/>
</dbReference>
<reference evidence="2" key="1">
    <citation type="submission" date="2020-12" db="EMBL/GenBank/DDBJ databases">
        <authorList>
            <person name="Huq M.A."/>
        </authorList>
    </citation>
    <scope>NUCLEOTIDE SEQUENCE</scope>
    <source>
        <strain evidence="2">MAHUQ-46</strain>
    </source>
</reference>
<dbReference type="AlphaFoldDB" id="A0A934J4A4"/>
<evidence type="ECO:0000313" key="3">
    <source>
        <dbReference type="Proteomes" id="UP000640274"/>
    </source>
</evidence>
<proteinExistence type="predicted"/>
<feature type="region of interest" description="Disordered" evidence="1">
    <location>
        <begin position="53"/>
        <end position="74"/>
    </location>
</feature>
<sequence>MSKKESSSTKKLNKRIARALTLTIAAAAVVPLLPSNLTTAEVSRDVKAADEIEVQSVDAADPINQEPEEKQPEVQVPIVEAPTEEKEEPAKSEVVVQPEVAALNPAQTAKSVAELQTALTAVELALNLTGYQSLSPEDQAEVAAVLLNSNSGEAFGDSGAIQQALNKAVAAQRDIAALRDAITAVNSAQSAEQLKRALEVPYLGLVLLNYRNLSEEGKLATAAAVLQAVPAGGFVSRTDIQKSFNTAIAAVLEAGTQE</sequence>
<name>A0A934J4A4_9BACL</name>
<comment type="caution">
    <text evidence="2">The sequence shown here is derived from an EMBL/GenBank/DDBJ whole genome shotgun (WGS) entry which is preliminary data.</text>
</comment>
<evidence type="ECO:0000256" key="1">
    <source>
        <dbReference type="SAM" id="MobiDB-lite"/>
    </source>
</evidence>
<dbReference type="RefSeq" id="WP_199017591.1">
    <property type="nucleotide sequence ID" value="NZ_JAELUP010000004.1"/>
</dbReference>
<dbReference type="Proteomes" id="UP000640274">
    <property type="component" value="Unassembled WGS sequence"/>
</dbReference>
<protein>
    <submittedName>
        <fullName evidence="2">Uncharacterized protein</fullName>
    </submittedName>
</protein>